<organism evidence="1 2">
    <name type="scientific">Candidatus Methanoperedens nitratireducens</name>
    <dbReference type="NCBI Taxonomy" id="1392998"/>
    <lineage>
        <taxon>Archaea</taxon>
        <taxon>Methanobacteriati</taxon>
        <taxon>Methanobacteriota</taxon>
        <taxon>Stenosarchaea group</taxon>
        <taxon>Methanomicrobia</taxon>
        <taxon>Methanosarcinales</taxon>
        <taxon>ANME-2 cluster</taxon>
        <taxon>Candidatus Methanoperedentaceae</taxon>
        <taxon>Candidatus Methanoperedens</taxon>
    </lineage>
</organism>
<comment type="caution">
    <text evidence="1">The sequence shown here is derived from an EMBL/GenBank/DDBJ whole genome shotgun (WGS) entry which is preliminary data.</text>
</comment>
<dbReference type="Proteomes" id="UP000050360">
    <property type="component" value="Unassembled WGS sequence"/>
</dbReference>
<sequence length="465" mass="54495">MKFSEDIFSKDIFFEMTCLTESSTNISGRYLHNKFKGSDKRYIGQALQKFVDYNRVNFAFLNVTPIISGSDANTTLSFRSDKFVGTIPLRSPDTGKQIGDFVVSPRFLARKDRFTDYIEIIDLISKKIEPEFKDTIPLVSGRNLSPPLYFEAVKYLKLLNELVKTNWKKFQTNEKTYDFPKSQINWNNYLKREFDPTYKLKFPCKENILSKFHLEYFEIKYVYEFAKNEINSVNTPQKIRLSVDSLISYLDNKLKNFNAIETKIIKIKNSDPIIVKHVKIQANKILQNNIQINKAWRVDFSDVFEKYVQYIFKNISSEIGGHLLTNYRLKKSSHFSPLWSLEHLEPDAMLIKDDLMIFIDAKYKSHLYNTTSISDFLKEEHRHDIHQILSYCSFDLNKNKIGILCYPSYQVDFQFLNYTNQHNKVINKIGLLGVPLNKSKINDLKSLMIKEISNLEPNTNLILNN</sequence>
<dbReference type="AlphaFoldDB" id="A0A0P7ZFU1"/>
<accession>A0A0P7ZFU1</accession>
<reference evidence="1 2" key="1">
    <citation type="submission" date="2015-09" db="EMBL/GenBank/DDBJ databases">
        <title>A metagenomics-based metabolic model of nitrate-dependent anaerobic oxidation of methane by Methanoperedens-like archaea.</title>
        <authorList>
            <person name="Arshad A."/>
            <person name="Speth D.R."/>
            <person name="De Graaf R.M."/>
            <person name="Op Den Camp H.J."/>
            <person name="Jetten M.S."/>
            <person name="Welte C.U."/>
        </authorList>
    </citation>
    <scope>NUCLEOTIDE SEQUENCE [LARGE SCALE GENOMIC DNA]</scope>
</reference>
<proteinExistence type="predicted"/>
<dbReference type="PATRIC" id="fig|1719120.3.peg.2018"/>
<dbReference type="EMBL" id="LKCM01000137">
    <property type="protein sequence ID" value="KPQ43660.1"/>
    <property type="molecule type" value="Genomic_DNA"/>
</dbReference>
<evidence type="ECO:0000313" key="2">
    <source>
        <dbReference type="Proteomes" id="UP000050360"/>
    </source>
</evidence>
<protein>
    <recommendedName>
        <fullName evidence="3">McrBC 5-methylcytosine restriction system component</fullName>
    </recommendedName>
</protein>
<evidence type="ECO:0000313" key="1">
    <source>
        <dbReference type="EMBL" id="KPQ43660.1"/>
    </source>
</evidence>
<gene>
    <name evidence="1" type="ORF">MPEBLZ_01846</name>
</gene>
<evidence type="ECO:0008006" key="3">
    <source>
        <dbReference type="Google" id="ProtNLM"/>
    </source>
</evidence>
<name>A0A0P7ZFU1_9EURY</name>